<dbReference type="Pfam" id="PF03466">
    <property type="entry name" value="LysR_substrate"/>
    <property type="match status" value="1"/>
</dbReference>
<evidence type="ECO:0000259" key="5">
    <source>
        <dbReference type="PROSITE" id="PS50931"/>
    </source>
</evidence>
<dbReference type="AlphaFoldDB" id="C6LA79"/>
<evidence type="ECO:0000256" key="3">
    <source>
        <dbReference type="ARBA" id="ARBA00023125"/>
    </source>
</evidence>
<organism evidence="6 7">
    <name type="scientific">Marvinbryantia formatexigens DSM 14469</name>
    <dbReference type="NCBI Taxonomy" id="478749"/>
    <lineage>
        <taxon>Bacteria</taxon>
        <taxon>Bacillati</taxon>
        <taxon>Bacillota</taxon>
        <taxon>Clostridia</taxon>
        <taxon>Lachnospirales</taxon>
        <taxon>Lachnospiraceae</taxon>
        <taxon>Marvinbryantia</taxon>
    </lineage>
</organism>
<dbReference type="SUPFAM" id="SSF53850">
    <property type="entry name" value="Periplasmic binding protein-like II"/>
    <property type="match status" value="1"/>
</dbReference>
<dbReference type="PROSITE" id="PS50931">
    <property type="entry name" value="HTH_LYSR"/>
    <property type="match status" value="1"/>
</dbReference>
<dbReference type="Proteomes" id="UP000005561">
    <property type="component" value="Unassembled WGS sequence"/>
</dbReference>
<dbReference type="Gene3D" id="1.10.10.10">
    <property type="entry name" value="Winged helix-like DNA-binding domain superfamily/Winged helix DNA-binding domain"/>
    <property type="match status" value="1"/>
</dbReference>
<dbReference type="SUPFAM" id="SSF46785">
    <property type="entry name" value="Winged helix' DNA-binding domain"/>
    <property type="match status" value="1"/>
</dbReference>
<keyword evidence="2" id="KW-0805">Transcription regulation</keyword>
<dbReference type="eggNOG" id="COG0583">
    <property type="taxonomic scope" value="Bacteria"/>
</dbReference>
<dbReference type="InterPro" id="IPR000847">
    <property type="entry name" value="LysR_HTH_N"/>
</dbReference>
<gene>
    <name evidence="6" type="ORF">BRYFOR_05521</name>
</gene>
<dbReference type="PRINTS" id="PR00039">
    <property type="entry name" value="HTHLYSR"/>
</dbReference>
<dbReference type="PANTHER" id="PTHR30126">
    <property type="entry name" value="HTH-TYPE TRANSCRIPTIONAL REGULATOR"/>
    <property type="match status" value="1"/>
</dbReference>
<dbReference type="RefSeq" id="WP_006860321.1">
    <property type="nucleotide sequence ID" value="NZ_ACCL02000002.1"/>
</dbReference>
<dbReference type="FunFam" id="1.10.10.10:FF:000001">
    <property type="entry name" value="LysR family transcriptional regulator"/>
    <property type="match status" value="1"/>
</dbReference>
<dbReference type="InterPro" id="IPR036390">
    <property type="entry name" value="WH_DNA-bd_sf"/>
</dbReference>
<comment type="similarity">
    <text evidence="1">Belongs to the LysR transcriptional regulatory family.</text>
</comment>
<evidence type="ECO:0000313" key="6">
    <source>
        <dbReference type="EMBL" id="EET62486.1"/>
    </source>
</evidence>
<dbReference type="OrthoDB" id="9803735at2"/>
<reference evidence="6" key="1">
    <citation type="submission" date="2009-07" db="EMBL/GenBank/DDBJ databases">
        <authorList>
            <person name="Weinstock G."/>
            <person name="Sodergren E."/>
            <person name="Clifton S."/>
            <person name="Fulton L."/>
            <person name="Fulton B."/>
            <person name="Courtney L."/>
            <person name="Fronick C."/>
            <person name="Harrison M."/>
            <person name="Strong C."/>
            <person name="Farmer C."/>
            <person name="Delahaunty K."/>
            <person name="Markovic C."/>
            <person name="Hall O."/>
            <person name="Minx P."/>
            <person name="Tomlinson C."/>
            <person name="Mitreva M."/>
            <person name="Nelson J."/>
            <person name="Hou S."/>
            <person name="Wollam A."/>
            <person name="Pepin K.H."/>
            <person name="Johnson M."/>
            <person name="Bhonagiri V."/>
            <person name="Nash W.E."/>
            <person name="Warren W."/>
            <person name="Chinwalla A."/>
            <person name="Mardis E.R."/>
            <person name="Wilson R.K."/>
        </authorList>
    </citation>
    <scope>NUCLEOTIDE SEQUENCE [LARGE SCALE GENOMIC DNA]</scope>
    <source>
        <strain evidence="6">DSM 14469</strain>
    </source>
</reference>
<evidence type="ECO:0000256" key="4">
    <source>
        <dbReference type="ARBA" id="ARBA00023163"/>
    </source>
</evidence>
<dbReference type="Pfam" id="PF00126">
    <property type="entry name" value="HTH_1"/>
    <property type="match status" value="1"/>
</dbReference>
<evidence type="ECO:0000256" key="2">
    <source>
        <dbReference type="ARBA" id="ARBA00023015"/>
    </source>
</evidence>
<protein>
    <submittedName>
        <fullName evidence="6">Transcriptional regulator, LysR family</fullName>
    </submittedName>
</protein>
<dbReference type="STRING" id="168384.SAMN05660368_02216"/>
<keyword evidence="4" id="KW-0804">Transcription</keyword>
<comment type="caution">
    <text evidence="6">The sequence shown here is derived from an EMBL/GenBank/DDBJ whole genome shotgun (WGS) entry which is preliminary data.</text>
</comment>
<keyword evidence="7" id="KW-1185">Reference proteome</keyword>
<feature type="domain" description="HTH lysR-type" evidence="5">
    <location>
        <begin position="1"/>
        <end position="60"/>
    </location>
</feature>
<proteinExistence type="inferred from homology"/>
<dbReference type="GO" id="GO:0003700">
    <property type="term" value="F:DNA-binding transcription factor activity"/>
    <property type="evidence" value="ECO:0007669"/>
    <property type="project" value="InterPro"/>
</dbReference>
<keyword evidence="3" id="KW-0238">DNA-binding</keyword>
<dbReference type="InterPro" id="IPR005119">
    <property type="entry name" value="LysR_subst-bd"/>
</dbReference>
<evidence type="ECO:0000313" key="7">
    <source>
        <dbReference type="Proteomes" id="UP000005561"/>
    </source>
</evidence>
<dbReference type="CDD" id="cd05466">
    <property type="entry name" value="PBP2_LTTR_substrate"/>
    <property type="match status" value="1"/>
</dbReference>
<dbReference type="GO" id="GO:0000976">
    <property type="term" value="F:transcription cis-regulatory region binding"/>
    <property type="evidence" value="ECO:0007669"/>
    <property type="project" value="TreeGrafter"/>
</dbReference>
<dbReference type="EMBL" id="ACCL02000002">
    <property type="protein sequence ID" value="EET62486.1"/>
    <property type="molecule type" value="Genomic_DNA"/>
</dbReference>
<dbReference type="Gene3D" id="3.40.190.290">
    <property type="match status" value="1"/>
</dbReference>
<accession>C6LA79</accession>
<dbReference type="PANTHER" id="PTHR30126:SF40">
    <property type="entry name" value="HTH-TYPE TRANSCRIPTIONAL REGULATOR GLTR"/>
    <property type="match status" value="1"/>
</dbReference>
<evidence type="ECO:0000256" key="1">
    <source>
        <dbReference type="ARBA" id="ARBA00009437"/>
    </source>
</evidence>
<name>C6LA79_9FIRM</name>
<sequence length="321" mass="36742">MTHLEIEAFFEIIKAGSISSAAQNLYVTQPALSRRIKTLEDELGYPLFSRKKGQRNIELTAKGEAFVPIAQKWLNIWQEAQELNSLDNSNMLHIASVGSVSSYILPHVFENIAKIAGNAIRICFHNYHSFESYQYIANGLIDVALISDDIYYKGVETIPAFQEHMVLAANNCKKYTEIIHPQMLDPYQEIRLPWNPEYDVWHDFWFKSTPEYRVSLDQMNLLEHVLSWDNTWAIVPSSVAYKLSTLDYVSIYQIASPPPDRIIYYLKSSNTKVKLIDHFLTALNNELKSIPGITSYLEKANHTASPIDCLQNFCIKSVAEN</sequence>
<dbReference type="InterPro" id="IPR036388">
    <property type="entry name" value="WH-like_DNA-bd_sf"/>
</dbReference>